<protein>
    <submittedName>
        <fullName evidence="2">Cytochrome P450</fullName>
    </submittedName>
</protein>
<dbReference type="Proteomes" id="UP000286746">
    <property type="component" value="Unassembled WGS sequence"/>
</dbReference>
<dbReference type="GO" id="GO:0004497">
    <property type="term" value="F:monooxygenase activity"/>
    <property type="evidence" value="ECO:0007669"/>
    <property type="project" value="InterPro"/>
</dbReference>
<reference evidence="2 3" key="1">
    <citation type="submission" date="2018-11" db="EMBL/GenBank/DDBJ databases">
        <title>Whole genome sequence of Streptomyces paromomycinus NBRC 15454(T).</title>
        <authorList>
            <person name="Komaki H."/>
            <person name="Tamura T."/>
        </authorList>
    </citation>
    <scope>NUCLEOTIDE SEQUENCE [LARGE SCALE GENOMIC DNA]</scope>
    <source>
        <strain evidence="2 3">NBRC 15454</strain>
    </source>
</reference>
<dbReference type="GO" id="GO:0005506">
    <property type="term" value="F:iron ion binding"/>
    <property type="evidence" value="ECO:0007669"/>
    <property type="project" value="InterPro"/>
</dbReference>
<dbReference type="PANTHER" id="PTHR46696">
    <property type="entry name" value="P450, PUTATIVE (EUROFUNG)-RELATED"/>
    <property type="match status" value="1"/>
</dbReference>
<dbReference type="RefSeq" id="WP_125052955.1">
    <property type="nucleotide sequence ID" value="NZ_BHZD01000001.1"/>
</dbReference>
<comment type="caution">
    <text evidence="2">The sequence shown here is derived from an EMBL/GenBank/DDBJ whole genome shotgun (WGS) entry which is preliminary data.</text>
</comment>
<dbReference type="PANTHER" id="PTHR46696:SF1">
    <property type="entry name" value="CYTOCHROME P450 YJIB-RELATED"/>
    <property type="match status" value="1"/>
</dbReference>
<keyword evidence="3" id="KW-1185">Reference proteome</keyword>
<sequence>MSDPTLGPALVELPATHRGAVCLGDPRYQSDSAAVFRTLRQAHGPLAPVLLHGGVPAWLVLGYRELLWVTDHPDTFARDSARWRLGHQLPPDWPLWPLLGGGQAGHSLMYAEKEAHRRRAGALNAALDGIDRKEFAARCEEFGEQLVRRFSAVGRAELMADYAMRLPVMAMSWALGVPAEYGPVLVEDFVTMIAGGPDAIAAHQRSREMVARLVDDSRGRPGRHVTARLAADAAGLSREQLVEDLLVTLTAGHQTTAYLIGNALRLMLTDARHTDAFLRSHLPVQEAINAVLWDDTPTQTYAGRFTARPVSLGSYTLPEGDLVLLGFAAANRDPFIRPDVSADLDGSRAYLSYSHGEHSCPHAARDLSQVMATTGIDVLLDALPGVRLACRPEELRWDPSIWMRGLKALPVCFFPAP</sequence>
<dbReference type="GO" id="GO:0020037">
    <property type="term" value="F:heme binding"/>
    <property type="evidence" value="ECO:0007669"/>
    <property type="project" value="InterPro"/>
</dbReference>
<dbReference type="SUPFAM" id="SSF48264">
    <property type="entry name" value="Cytochrome P450"/>
    <property type="match status" value="1"/>
</dbReference>
<dbReference type="AlphaFoldDB" id="A0A401VXH4"/>
<organism evidence="2 3">
    <name type="scientific">Streptomyces paromomycinus</name>
    <name type="common">Streptomyces rimosus subsp. paromomycinus</name>
    <dbReference type="NCBI Taxonomy" id="92743"/>
    <lineage>
        <taxon>Bacteria</taxon>
        <taxon>Bacillati</taxon>
        <taxon>Actinomycetota</taxon>
        <taxon>Actinomycetes</taxon>
        <taxon>Kitasatosporales</taxon>
        <taxon>Streptomycetaceae</taxon>
        <taxon>Streptomyces</taxon>
    </lineage>
</organism>
<dbReference type="GO" id="GO:0016705">
    <property type="term" value="F:oxidoreductase activity, acting on paired donors, with incorporation or reduction of molecular oxygen"/>
    <property type="evidence" value="ECO:0007669"/>
    <property type="project" value="InterPro"/>
</dbReference>
<comment type="similarity">
    <text evidence="1">Belongs to the cytochrome P450 family.</text>
</comment>
<evidence type="ECO:0000256" key="1">
    <source>
        <dbReference type="ARBA" id="ARBA00010617"/>
    </source>
</evidence>
<dbReference type="PRINTS" id="PR00359">
    <property type="entry name" value="BP450"/>
</dbReference>
<dbReference type="EMBL" id="BHZD01000001">
    <property type="protein sequence ID" value="GCD41784.1"/>
    <property type="molecule type" value="Genomic_DNA"/>
</dbReference>
<accession>A0A401VXH4</accession>
<dbReference type="InterPro" id="IPR036396">
    <property type="entry name" value="Cyt_P450_sf"/>
</dbReference>
<proteinExistence type="inferred from homology"/>
<evidence type="ECO:0000313" key="3">
    <source>
        <dbReference type="Proteomes" id="UP000286746"/>
    </source>
</evidence>
<dbReference type="InterPro" id="IPR002397">
    <property type="entry name" value="Cyt_P450_B"/>
</dbReference>
<evidence type="ECO:0000313" key="2">
    <source>
        <dbReference type="EMBL" id="GCD41784.1"/>
    </source>
</evidence>
<name>A0A401VXH4_STREY</name>
<gene>
    <name evidence="2" type="ORF">GKJPGBOP_01441</name>
</gene>
<dbReference type="Gene3D" id="1.10.630.10">
    <property type="entry name" value="Cytochrome P450"/>
    <property type="match status" value="1"/>
</dbReference>